<evidence type="ECO:0000256" key="9">
    <source>
        <dbReference type="ARBA" id="ARBA00074363"/>
    </source>
</evidence>
<evidence type="ECO:0000256" key="6">
    <source>
        <dbReference type="ARBA" id="ARBA00022840"/>
    </source>
</evidence>
<evidence type="ECO:0000256" key="3">
    <source>
        <dbReference type="ARBA" id="ARBA00022741"/>
    </source>
</evidence>
<dbReference type="PROSITE" id="PS51194">
    <property type="entry name" value="HELICASE_CTER"/>
    <property type="match status" value="1"/>
</dbReference>
<dbReference type="FunFam" id="3.40.50.300:FF:000108">
    <property type="entry name" value="ATP-dependent RNA helicase RhlE"/>
    <property type="match status" value="1"/>
</dbReference>
<dbReference type="PROSITE" id="PS00039">
    <property type="entry name" value="DEAD_ATP_HELICASE"/>
    <property type="match status" value="1"/>
</dbReference>
<dbReference type="InterPro" id="IPR027417">
    <property type="entry name" value="P-loop_NTPase"/>
</dbReference>
<keyword evidence="6 11" id="KW-0067">ATP-binding</keyword>
<keyword evidence="17" id="KW-1185">Reference proteome</keyword>
<dbReference type="InterPro" id="IPR044742">
    <property type="entry name" value="DEAD/DEAH_RhlB"/>
</dbReference>
<dbReference type="Proteomes" id="UP000563906">
    <property type="component" value="Unassembled WGS sequence"/>
</dbReference>
<evidence type="ECO:0000313" key="16">
    <source>
        <dbReference type="EMBL" id="MBA6156673.1"/>
    </source>
</evidence>
<keyword evidence="4 11" id="KW-0378">Hydrolase</keyword>
<protein>
    <recommendedName>
        <fullName evidence="9">DEAD-box ATP-dependent RNA helicase RhpA</fullName>
        <ecNumber evidence="1">3.6.4.13</ecNumber>
    </recommendedName>
</protein>
<evidence type="ECO:0000256" key="2">
    <source>
        <dbReference type="ARBA" id="ARBA00022490"/>
    </source>
</evidence>
<dbReference type="CDD" id="cd18787">
    <property type="entry name" value="SF2_C_DEAD"/>
    <property type="match status" value="1"/>
</dbReference>
<dbReference type="InterPro" id="IPR000629">
    <property type="entry name" value="RNA-helicase_DEAD-box_CS"/>
</dbReference>
<evidence type="ECO:0000313" key="17">
    <source>
        <dbReference type="Proteomes" id="UP000563906"/>
    </source>
</evidence>
<evidence type="ECO:0000256" key="10">
    <source>
        <dbReference type="PROSITE-ProRule" id="PRU00552"/>
    </source>
</evidence>
<dbReference type="EC" id="3.6.4.13" evidence="1"/>
<dbReference type="GO" id="GO:0009266">
    <property type="term" value="P:response to temperature stimulus"/>
    <property type="evidence" value="ECO:0007669"/>
    <property type="project" value="UniProtKB-ARBA"/>
</dbReference>
<dbReference type="InterPro" id="IPR050079">
    <property type="entry name" value="DEAD_box_RNA_helicase"/>
</dbReference>
<dbReference type="InterPro" id="IPR014014">
    <property type="entry name" value="RNA_helicase_DEAD_Q_motif"/>
</dbReference>
<dbReference type="PANTHER" id="PTHR47959">
    <property type="entry name" value="ATP-DEPENDENT RNA HELICASE RHLE-RELATED"/>
    <property type="match status" value="1"/>
</dbReference>
<dbReference type="SMART" id="SM00487">
    <property type="entry name" value="DEXDc"/>
    <property type="match status" value="1"/>
</dbReference>
<evidence type="ECO:0000259" key="14">
    <source>
        <dbReference type="PROSITE" id="PS51194"/>
    </source>
</evidence>
<keyword evidence="5 11" id="KW-0347">Helicase</keyword>
<dbReference type="InterPro" id="IPR011545">
    <property type="entry name" value="DEAD/DEAH_box_helicase_dom"/>
</dbReference>
<gene>
    <name evidence="16" type="ORF">H3Z83_09125</name>
</gene>
<dbReference type="AlphaFoldDB" id="A0A839ANK8"/>
<dbReference type="InterPro" id="IPR001650">
    <property type="entry name" value="Helicase_C-like"/>
</dbReference>
<feature type="compositionally biased region" description="Basic residues" evidence="12">
    <location>
        <begin position="439"/>
        <end position="459"/>
    </location>
</feature>
<dbReference type="SMART" id="SM00490">
    <property type="entry name" value="HELICc"/>
    <property type="match status" value="1"/>
</dbReference>
<evidence type="ECO:0000256" key="5">
    <source>
        <dbReference type="ARBA" id="ARBA00022806"/>
    </source>
</evidence>
<keyword evidence="2" id="KW-0963">Cytoplasm</keyword>
<evidence type="ECO:0000259" key="13">
    <source>
        <dbReference type="PROSITE" id="PS51192"/>
    </source>
</evidence>
<comment type="similarity">
    <text evidence="7 11">Belongs to the DEAD box helicase family.</text>
</comment>
<name>A0A839ANK8_9FLAO</name>
<dbReference type="RefSeq" id="WP_182125180.1">
    <property type="nucleotide sequence ID" value="NZ_JACGLS010000004.1"/>
</dbReference>
<evidence type="ECO:0000256" key="1">
    <source>
        <dbReference type="ARBA" id="ARBA00012552"/>
    </source>
</evidence>
<dbReference type="Pfam" id="PF00271">
    <property type="entry name" value="Helicase_C"/>
    <property type="match status" value="1"/>
</dbReference>
<dbReference type="GO" id="GO:0005829">
    <property type="term" value="C:cytosol"/>
    <property type="evidence" value="ECO:0007669"/>
    <property type="project" value="TreeGrafter"/>
</dbReference>
<feature type="compositionally biased region" description="Basic residues" evidence="12">
    <location>
        <begin position="386"/>
        <end position="399"/>
    </location>
</feature>
<dbReference type="FunFam" id="3.40.50.300:FF:000468">
    <property type="entry name" value="ATP-dependent RNA helicase RhlE"/>
    <property type="match status" value="1"/>
</dbReference>
<dbReference type="PROSITE" id="PS51195">
    <property type="entry name" value="Q_MOTIF"/>
    <property type="match status" value="1"/>
</dbReference>
<evidence type="ECO:0000256" key="8">
    <source>
        <dbReference type="ARBA" id="ARBA00047984"/>
    </source>
</evidence>
<reference evidence="16 17" key="1">
    <citation type="submission" date="2020-07" db="EMBL/GenBank/DDBJ databases">
        <title>Bacterium isolated from marine sediment.</title>
        <authorList>
            <person name="Shang D."/>
            <person name="Du Z.-J."/>
        </authorList>
    </citation>
    <scope>NUCLEOTIDE SEQUENCE [LARGE SCALE GENOMIC DNA]</scope>
    <source>
        <strain evidence="16 17">S7007</strain>
    </source>
</reference>
<proteinExistence type="inferred from homology"/>
<comment type="caution">
    <text evidence="16">The sequence shown here is derived from an EMBL/GenBank/DDBJ whole genome shotgun (WGS) entry which is preliminary data.</text>
</comment>
<dbReference type="Gene3D" id="3.40.50.300">
    <property type="entry name" value="P-loop containing nucleotide triphosphate hydrolases"/>
    <property type="match status" value="2"/>
</dbReference>
<comment type="catalytic activity">
    <reaction evidence="8">
        <text>ATP + H2O = ADP + phosphate + H(+)</text>
        <dbReference type="Rhea" id="RHEA:13065"/>
        <dbReference type="ChEBI" id="CHEBI:15377"/>
        <dbReference type="ChEBI" id="CHEBI:15378"/>
        <dbReference type="ChEBI" id="CHEBI:30616"/>
        <dbReference type="ChEBI" id="CHEBI:43474"/>
        <dbReference type="ChEBI" id="CHEBI:456216"/>
        <dbReference type="EC" id="3.6.4.13"/>
    </reaction>
</comment>
<feature type="domain" description="Helicase ATP-binding" evidence="13">
    <location>
        <begin position="32"/>
        <end position="206"/>
    </location>
</feature>
<dbReference type="InterPro" id="IPR014001">
    <property type="entry name" value="Helicase_ATP-bd"/>
</dbReference>
<dbReference type="PROSITE" id="PS51192">
    <property type="entry name" value="HELICASE_ATP_BIND_1"/>
    <property type="match status" value="1"/>
</dbReference>
<accession>A0A839ANK8</accession>
<evidence type="ECO:0000259" key="15">
    <source>
        <dbReference type="PROSITE" id="PS51195"/>
    </source>
</evidence>
<feature type="domain" description="DEAD-box RNA helicase Q" evidence="15">
    <location>
        <begin position="1"/>
        <end position="29"/>
    </location>
</feature>
<evidence type="ECO:0000256" key="12">
    <source>
        <dbReference type="SAM" id="MobiDB-lite"/>
    </source>
</evidence>
<dbReference type="PANTHER" id="PTHR47959:SF13">
    <property type="entry name" value="ATP-DEPENDENT RNA HELICASE RHLE"/>
    <property type="match status" value="1"/>
</dbReference>
<evidence type="ECO:0000256" key="4">
    <source>
        <dbReference type="ARBA" id="ARBA00022801"/>
    </source>
</evidence>
<dbReference type="EMBL" id="JACGLS010000004">
    <property type="protein sequence ID" value="MBA6156673.1"/>
    <property type="molecule type" value="Genomic_DNA"/>
</dbReference>
<keyword evidence="3 11" id="KW-0547">Nucleotide-binding</keyword>
<feature type="short sequence motif" description="Q motif" evidence="10">
    <location>
        <begin position="1"/>
        <end position="29"/>
    </location>
</feature>
<organism evidence="16 17">
    <name type="scientific">Tenacibaculum pelagium</name>
    <dbReference type="NCBI Taxonomy" id="2759527"/>
    <lineage>
        <taxon>Bacteria</taxon>
        <taxon>Pseudomonadati</taxon>
        <taxon>Bacteroidota</taxon>
        <taxon>Flavobacteriia</taxon>
        <taxon>Flavobacteriales</taxon>
        <taxon>Flavobacteriaceae</taxon>
        <taxon>Tenacibaculum</taxon>
    </lineage>
</organism>
<dbReference type="GO" id="GO:0042255">
    <property type="term" value="P:ribosome assembly"/>
    <property type="evidence" value="ECO:0007669"/>
    <property type="project" value="UniProtKB-ARBA"/>
</dbReference>
<feature type="compositionally biased region" description="Basic and acidic residues" evidence="12">
    <location>
        <begin position="426"/>
        <end position="438"/>
    </location>
</feature>
<dbReference type="GO" id="GO:0003676">
    <property type="term" value="F:nucleic acid binding"/>
    <property type="evidence" value="ECO:0007669"/>
    <property type="project" value="InterPro"/>
</dbReference>
<dbReference type="GO" id="GO:0016787">
    <property type="term" value="F:hydrolase activity"/>
    <property type="evidence" value="ECO:0007669"/>
    <property type="project" value="UniProtKB-KW"/>
</dbReference>
<sequence length="459" mass="50511">MTFKSLGLSDALLKAIKEKGYDTPSPIQAKAIPHILEGKDVLASAQTGTGKTAGFTLPVLQRLADTKHPKYRPVRALVLTPTRELAAQVYDNVREYSTHLDIRSAVVFGGVKAASQIATLRRGVDILVATPGRLLDLHDQKAVSFKRIDVLILDEADRMLDMGFVRDINKIISFMPAKRQNLLFSATFSKEIKKLAEGILRNPVSVEAAPQNSTADKVSQKVYNVDKGKKTEVVTNLIKDGNWSQVLIFTRTKHGANKLTKKLIGSGVSAAAIHGNKSQAARTKALANFKSNDIRVLVATDIAARGIDIPLLPHVINFELPNVPEDYVHRIGRTGRAGAKGEAISLVCSEETEYQKEIEKILRQKLETEIIEGYEPTDTAGPKRAATQKKKSGKGKKKGVGATHRGAVNRKPKKDRPKESSNNNEGRSRGVKRNDSSTKNHKPKKRNNRRPKRTQKPNN</sequence>
<evidence type="ECO:0000256" key="7">
    <source>
        <dbReference type="ARBA" id="ARBA00038437"/>
    </source>
</evidence>
<feature type="region of interest" description="Disordered" evidence="12">
    <location>
        <begin position="373"/>
        <end position="459"/>
    </location>
</feature>
<dbReference type="GO" id="GO:0005524">
    <property type="term" value="F:ATP binding"/>
    <property type="evidence" value="ECO:0007669"/>
    <property type="project" value="UniProtKB-KW"/>
</dbReference>
<evidence type="ECO:0000256" key="11">
    <source>
        <dbReference type="RuleBase" id="RU000492"/>
    </source>
</evidence>
<dbReference type="GO" id="GO:0003724">
    <property type="term" value="F:RNA helicase activity"/>
    <property type="evidence" value="ECO:0007669"/>
    <property type="project" value="UniProtKB-EC"/>
</dbReference>
<feature type="domain" description="Helicase C-terminal" evidence="14">
    <location>
        <begin position="229"/>
        <end position="377"/>
    </location>
</feature>
<dbReference type="Pfam" id="PF00270">
    <property type="entry name" value="DEAD"/>
    <property type="match status" value="1"/>
</dbReference>
<dbReference type="CDD" id="cd00268">
    <property type="entry name" value="DEADc"/>
    <property type="match status" value="1"/>
</dbReference>
<dbReference type="SUPFAM" id="SSF52540">
    <property type="entry name" value="P-loop containing nucleoside triphosphate hydrolases"/>
    <property type="match status" value="1"/>
</dbReference>